<dbReference type="InterPro" id="IPR017961">
    <property type="entry name" value="DNA_pol_Y-fam_little_finger"/>
</dbReference>
<evidence type="ECO:0000256" key="6">
    <source>
        <dbReference type="ARBA" id="ARBA00025589"/>
    </source>
</evidence>
<dbReference type="InterPro" id="IPR050116">
    <property type="entry name" value="DNA_polymerase-Y"/>
</dbReference>
<evidence type="ECO:0000313" key="9">
    <source>
        <dbReference type="Proteomes" id="UP000560069"/>
    </source>
</evidence>
<dbReference type="Pfam" id="PF13438">
    <property type="entry name" value="DUF4113"/>
    <property type="match status" value="1"/>
</dbReference>
<dbReference type="Pfam" id="PF11799">
    <property type="entry name" value="IMS_C"/>
    <property type="match status" value="1"/>
</dbReference>
<dbReference type="PANTHER" id="PTHR11076:SF34">
    <property type="entry name" value="PROTEIN UMUC"/>
    <property type="match status" value="1"/>
</dbReference>
<evidence type="ECO:0000256" key="1">
    <source>
        <dbReference type="ARBA" id="ARBA00010945"/>
    </source>
</evidence>
<keyword evidence="2" id="KW-0227">DNA damage</keyword>
<dbReference type="Gene3D" id="3.30.70.270">
    <property type="match status" value="1"/>
</dbReference>
<dbReference type="GO" id="GO:0042276">
    <property type="term" value="P:error-prone translesion synthesis"/>
    <property type="evidence" value="ECO:0007669"/>
    <property type="project" value="TreeGrafter"/>
</dbReference>
<keyword evidence="9" id="KW-1185">Reference proteome</keyword>
<evidence type="ECO:0000256" key="2">
    <source>
        <dbReference type="ARBA" id="ARBA00022763"/>
    </source>
</evidence>
<dbReference type="InterPro" id="IPR036775">
    <property type="entry name" value="DNA_pol_Y-fam_lit_finger_sf"/>
</dbReference>
<reference evidence="8 9" key="1">
    <citation type="submission" date="2020-07" db="EMBL/GenBank/DDBJ databases">
        <title>Sequencing the genomes of 1000 actinobacteria strains.</title>
        <authorList>
            <person name="Klenk H.-P."/>
        </authorList>
    </citation>
    <scope>NUCLEOTIDE SEQUENCE [LARGE SCALE GENOMIC DNA]</scope>
    <source>
        <strain evidence="8 9">DSM 15664</strain>
    </source>
</reference>
<dbReference type="Pfam" id="PF11798">
    <property type="entry name" value="IMS_HHH"/>
    <property type="match status" value="1"/>
</dbReference>
<feature type="domain" description="UmuC" evidence="7">
    <location>
        <begin position="11"/>
        <end position="196"/>
    </location>
</feature>
<dbReference type="Gene3D" id="3.40.1170.60">
    <property type="match status" value="1"/>
</dbReference>
<comment type="function">
    <text evidence="6">Poorly processive, error-prone DNA polymerase involved in untargeted mutagenesis. Copies undamaged DNA at stalled replication forks, which arise in vivo from mismatched or misaligned primer ends. These misaligned primers can be extended by PolIV. Exhibits no 3'-5' exonuclease (proofreading) activity. May be involved in translesional synthesis, in conjunction with the beta clamp from PolIII.</text>
</comment>
<evidence type="ECO:0000256" key="4">
    <source>
        <dbReference type="ARBA" id="ARBA00023204"/>
    </source>
</evidence>
<name>A0A7Z0EBK7_9MICC</name>
<dbReference type="CDD" id="cd01700">
    <property type="entry name" value="PolY_Pol_V_umuC"/>
    <property type="match status" value="1"/>
</dbReference>
<dbReference type="AlphaFoldDB" id="A0A7Z0EBK7"/>
<protein>
    <submittedName>
        <fullName evidence="8">DNA polymerase V</fullName>
    </submittedName>
</protein>
<evidence type="ECO:0000256" key="3">
    <source>
        <dbReference type="ARBA" id="ARBA00023199"/>
    </source>
</evidence>
<dbReference type="InterPro" id="IPR025188">
    <property type="entry name" value="DUF4113"/>
</dbReference>
<dbReference type="PANTHER" id="PTHR11076">
    <property type="entry name" value="DNA REPAIR POLYMERASE UMUC / TRANSFERASE FAMILY MEMBER"/>
    <property type="match status" value="1"/>
</dbReference>
<dbReference type="InterPro" id="IPR043502">
    <property type="entry name" value="DNA/RNA_pol_sf"/>
</dbReference>
<keyword evidence="4" id="KW-0234">DNA repair</keyword>
<dbReference type="GO" id="GO:0006281">
    <property type="term" value="P:DNA repair"/>
    <property type="evidence" value="ECO:0007669"/>
    <property type="project" value="UniProtKB-KW"/>
</dbReference>
<dbReference type="Proteomes" id="UP000560069">
    <property type="component" value="Unassembled WGS sequence"/>
</dbReference>
<dbReference type="InterPro" id="IPR024728">
    <property type="entry name" value="PolY_HhH_motif"/>
</dbReference>
<evidence type="ECO:0000313" key="8">
    <source>
        <dbReference type="EMBL" id="NYJ18190.1"/>
    </source>
</evidence>
<proteinExistence type="inferred from homology"/>
<dbReference type="Gene3D" id="3.30.1490.100">
    <property type="entry name" value="DNA polymerase, Y-family, little finger domain"/>
    <property type="match status" value="1"/>
</dbReference>
<dbReference type="InterPro" id="IPR043128">
    <property type="entry name" value="Rev_trsase/Diguanyl_cyclase"/>
</dbReference>
<evidence type="ECO:0000259" key="7">
    <source>
        <dbReference type="PROSITE" id="PS50173"/>
    </source>
</evidence>
<dbReference type="RefSeq" id="WP_179443112.1">
    <property type="nucleotide sequence ID" value="NZ_BAAALK010000005.1"/>
</dbReference>
<gene>
    <name evidence="8" type="ORF">HNR11_002780</name>
</gene>
<organism evidence="8 9">
    <name type="scientific">Nesterenkonia sandarakina</name>
    <dbReference type="NCBI Taxonomy" id="272918"/>
    <lineage>
        <taxon>Bacteria</taxon>
        <taxon>Bacillati</taxon>
        <taxon>Actinomycetota</taxon>
        <taxon>Actinomycetes</taxon>
        <taxon>Micrococcales</taxon>
        <taxon>Micrococcaceae</taxon>
        <taxon>Nesterenkonia</taxon>
    </lineage>
</organism>
<accession>A0A7Z0EBK7</accession>
<dbReference type="InterPro" id="IPR001126">
    <property type="entry name" value="UmuC"/>
</dbReference>
<dbReference type="SUPFAM" id="SSF56672">
    <property type="entry name" value="DNA/RNA polymerases"/>
    <property type="match status" value="1"/>
</dbReference>
<dbReference type="PROSITE" id="PS50173">
    <property type="entry name" value="UMUC"/>
    <property type="match status" value="1"/>
</dbReference>
<keyword evidence="3" id="KW-0741">SOS mutagenesis</keyword>
<dbReference type="GO" id="GO:0003684">
    <property type="term" value="F:damaged DNA binding"/>
    <property type="evidence" value="ECO:0007669"/>
    <property type="project" value="InterPro"/>
</dbReference>
<evidence type="ECO:0000256" key="5">
    <source>
        <dbReference type="ARBA" id="ARBA00023236"/>
    </source>
</evidence>
<comment type="caution">
    <text evidence="8">The sequence shown here is derived from an EMBL/GenBank/DDBJ whole genome shotgun (WGS) entry which is preliminary data.</text>
</comment>
<dbReference type="GO" id="GO:0009432">
    <property type="term" value="P:SOS response"/>
    <property type="evidence" value="ECO:0007669"/>
    <property type="project" value="UniProtKB-KW"/>
</dbReference>
<dbReference type="GO" id="GO:0005829">
    <property type="term" value="C:cytosol"/>
    <property type="evidence" value="ECO:0007669"/>
    <property type="project" value="TreeGrafter"/>
</dbReference>
<sequence>MPAGSEAREYIALIDVNSFYVSAERVFDPTLRGRPVIVLSNNDGCVIALSKEAKALGVTMGQPWFKLSETADQLGLVAKSSNYELYGQMSDRFVGVLGECASQVQKYSIDEAFVKLTGTPTELLTWAKMVKERVWKHLGLPVCVGVGASKTLAKLSNRAAKKLDHLGGVCVWEAVPEAHREQLLSNLPVDEVWGIGGRMAKRLIGRGMYSVKDFRDADPVMLRDRFSVVIMRLCLELRGTPCLPFEEETEVKGQLIVSRSFSEPVTTKAEMAQVLSVYAQRASERLRRNHREARTLTVWAKTSAYSSDAGNEPTVTVRLASATADPVTLTREVKALLPKLTEGTRYAKAGIGLTDLEEPGQAATFDLFADAHEDRNIAPLIESIKSKWSQPSIGLGAAGLKVGQAWEMKREMRSPRYTTQWDELPIVHAK</sequence>
<dbReference type="SUPFAM" id="SSF100879">
    <property type="entry name" value="Lesion bypass DNA polymerase (Y-family), little finger domain"/>
    <property type="match status" value="1"/>
</dbReference>
<keyword evidence="5" id="KW-0742">SOS response</keyword>
<dbReference type="EMBL" id="JACCFQ010000002">
    <property type="protein sequence ID" value="NYJ18190.1"/>
    <property type="molecule type" value="Genomic_DNA"/>
</dbReference>
<dbReference type="Pfam" id="PF00817">
    <property type="entry name" value="IMS"/>
    <property type="match status" value="1"/>
</dbReference>
<dbReference type="Gene3D" id="1.10.150.20">
    <property type="entry name" value="5' to 3' exonuclease, C-terminal subdomain"/>
    <property type="match status" value="1"/>
</dbReference>
<dbReference type="GO" id="GO:0003887">
    <property type="term" value="F:DNA-directed DNA polymerase activity"/>
    <property type="evidence" value="ECO:0007669"/>
    <property type="project" value="TreeGrafter"/>
</dbReference>
<comment type="similarity">
    <text evidence="1">Belongs to the DNA polymerase type-Y family.</text>
</comment>